<dbReference type="Pfam" id="PF07853">
    <property type="entry name" value="DUF1648"/>
    <property type="match status" value="1"/>
</dbReference>
<feature type="domain" description="DUF5808" evidence="3">
    <location>
        <begin position="321"/>
        <end position="346"/>
    </location>
</feature>
<dbReference type="Proteomes" id="UP000184079">
    <property type="component" value="Unassembled WGS sequence"/>
</dbReference>
<keyword evidence="1" id="KW-0472">Membrane</keyword>
<dbReference type="GO" id="GO:0009636">
    <property type="term" value="P:response to toxic substance"/>
    <property type="evidence" value="ECO:0007669"/>
    <property type="project" value="TreeGrafter"/>
</dbReference>
<feature type="transmembrane region" description="Helical" evidence="1">
    <location>
        <begin position="346"/>
        <end position="363"/>
    </location>
</feature>
<dbReference type="AlphaFoldDB" id="A0A1M5W1L4"/>
<feature type="transmembrane region" description="Helical" evidence="1">
    <location>
        <begin position="6"/>
        <end position="24"/>
    </location>
</feature>
<evidence type="ECO:0000259" key="2">
    <source>
        <dbReference type="Pfam" id="PF07853"/>
    </source>
</evidence>
<dbReference type="PANTHER" id="PTHR37810">
    <property type="entry name" value="IMMUNITY PROTEIN SDPI"/>
    <property type="match status" value="1"/>
</dbReference>
<feature type="transmembrane region" description="Helical" evidence="1">
    <location>
        <begin position="139"/>
        <end position="158"/>
    </location>
</feature>
<protein>
    <submittedName>
        <fullName evidence="4">Uncharacterized membrane protein</fullName>
    </submittedName>
</protein>
<proteinExistence type="predicted"/>
<evidence type="ECO:0000259" key="3">
    <source>
        <dbReference type="Pfam" id="PF19124"/>
    </source>
</evidence>
<accession>A0A1M5W1L4</accession>
<feature type="transmembrane region" description="Helical" evidence="1">
    <location>
        <begin position="183"/>
        <end position="207"/>
    </location>
</feature>
<gene>
    <name evidence="4" type="ORF">SAMN05421807_11485</name>
</gene>
<dbReference type="InterPro" id="IPR014574">
    <property type="entry name" value="UCP032908"/>
</dbReference>
<feature type="transmembrane region" description="Helical" evidence="1">
    <location>
        <begin position="51"/>
        <end position="69"/>
    </location>
</feature>
<feature type="domain" description="DUF1648" evidence="2">
    <location>
        <begin position="145"/>
        <end position="193"/>
    </location>
</feature>
<feature type="transmembrane region" description="Helical" evidence="1">
    <location>
        <begin position="263"/>
        <end position="284"/>
    </location>
</feature>
<organism evidence="4 5">
    <name type="scientific">Virgibacillus chiguensis</name>
    <dbReference type="NCBI Taxonomy" id="411959"/>
    <lineage>
        <taxon>Bacteria</taxon>
        <taxon>Bacillati</taxon>
        <taxon>Bacillota</taxon>
        <taxon>Bacilli</taxon>
        <taxon>Bacillales</taxon>
        <taxon>Bacillaceae</taxon>
        <taxon>Virgibacillus</taxon>
    </lineage>
</organism>
<sequence>MNTFSLAITFIPLALFFIFIPYLTRKTESFGVSIPEEIYATSEMKQLRKKYALLTVVVSIVMFGIVLVSPESIMEDKTGGIFLTFLIFGYMIIEFFIYLYFHRIMKQRKKAATWWDDKTEKVMVHTTFRTQQLRFSNKWFIIPFLIFLTTTTLTYVWYAQFPDQLPTNFDFLGEATNFVSKSYLSVFALPLTQLFLIALFFAVNILIGKVKQQISSENPDRSLQQNVIFRRRWSLYMIASSILLTIWLFVAQFISLLPKGNHVFTVASVIIHGLMLVGVIYLAFSTGQGGSRVKIADERNDKIIDRDNDRYWKLGVFYVNKQDPSIFLEKRFGIGWTFNWGNPKSWGILFVFSLFTLSIILLTR</sequence>
<evidence type="ECO:0000256" key="1">
    <source>
        <dbReference type="SAM" id="Phobius"/>
    </source>
</evidence>
<evidence type="ECO:0000313" key="5">
    <source>
        <dbReference type="Proteomes" id="UP000184079"/>
    </source>
</evidence>
<keyword evidence="1" id="KW-0812">Transmembrane</keyword>
<keyword evidence="1" id="KW-1133">Transmembrane helix</keyword>
<dbReference type="InterPro" id="IPR012867">
    <property type="entry name" value="DUF1648"/>
</dbReference>
<name>A0A1M5W1L4_9BACI</name>
<dbReference type="EMBL" id="FQXD01000014">
    <property type="protein sequence ID" value="SHH81347.1"/>
    <property type="molecule type" value="Genomic_DNA"/>
</dbReference>
<feature type="transmembrane region" description="Helical" evidence="1">
    <location>
        <begin position="81"/>
        <end position="101"/>
    </location>
</feature>
<dbReference type="InterPro" id="IPR043831">
    <property type="entry name" value="DUF5808"/>
</dbReference>
<dbReference type="RefSeq" id="WP_073011347.1">
    <property type="nucleotide sequence ID" value="NZ_FQXD01000014.1"/>
</dbReference>
<dbReference type="OrthoDB" id="157646at2"/>
<dbReference type="Pfam" id="PF19124">
    <property type="entry name" value="DUF5808"/>
    <property type="match status" value="1"/>
</dbReference>
<evidence type="ECO:0000313" key="4">
    <source>
        <dbReference type="EMBL" id="SHH81347.1"/>
    </source>
</evidence>
<dbReference type="PANTHER" id="PTHR37810:SF9">
    <property type="entry name" value="MEMBRANE PROTEIN"/>
    <property type="match status" value="1"/>
</dbReference>
<reference evidence="5" key="1">
    <citation type="submission" date="2016-11" db="EMBL/GenBank/DDBJ databases">
        <authorList>
            <person name="Varghese N."/>
            <person name="Submissions S."/>
        </authorList>
    </citation>
    <scope>NUCLEOTIDE SEQUENCE [LARGE SCALE GENOMIC DNA]</scope>
    <source>
        <strain evidence="5">CGMCC 1.6496</strain>
    </source>
</reference>
<dbReference type="PIRSF" id="PIRSF032908">
    <property type="entry name" value="UCP032908"/>
    <property type="match status" value="1"/>
</dbReference>
<keyword evidence="5" id="KW-1185">Reference proteome</keyword>
<feature type="transmembrane region" description="Helical" evidence="1">
    <location>
        <begin position="233"/>
        <end position="257"/>
    </location>
</feature>